<dbReference type="HOGENOM" id="CLU_2735689_0_0_14"/>
<protein>
    <submittedName>
        <fullName evidence="1">Uncharacterized protein</fullName>
    </submittedName>
</protein>
<dbReference type="Proteomes" id="UP000032722">
    <property type="component" value="Chromosome"/>
</dbReference>
<evidence type="ECO:0000313" key="3">
    <source>
        <dbReference type="EMBL" id="VEU58508.1"/>
    </source>
</evidence>
<evidence type="ECO:0000313" key="6">
    <source>
        <dbReference type="Proteomes" id="UP000503310"/>
    </source>
</evidence>
<evidence type="ECO:0000313" key="4">
    <source>
        <dbReference type="Proteomes" id="UP000032722"/>
    </source>
</evidence>
<dbReference type="AlphaFoldDB" id="A0A0D5ZK47"/>
<reference evidence="3 5" key="2">
    <citation type="submission" date="2019-01" db="EMBL/GenBank/DDBJ databases">
        <authorList>
            <consortium name="Pathogen Informatics"/>
        </authorList>
    </citation>
    <scope>NUCLEOTIDE SEQUENCE [LARGE SCALE GENOMIC DNA]</scope>
    <source>
        <strain evidence="3 5">NCTC10183</strain>
    </source>
</reference>
<dbReference type="EMBL" id="CP011021">
    <property type="protein sequence ID" value="AKA50015.1"/>
    <property type="molecule type" value="Genomic_DNA"/>
</dbReference>
<reference evidence="2 6" key="3">
    <citation type="submission" date="2019-12" db="EMBL/GenBank/DDBJ databases">
        <title>Sequencing and analysis of the whole genome of Mycoplasma gallinaceum strain Peacock20181011.</title>
        <authorList>
            <person name="Liu X."/>
            <person name="Qin Z."/>
            <person name="Xu H."/>
        </authorList>
    </citation>
    <scope>NUCLEOTIDE SEQUENCE [LARGE SCALE GENOMIC DNA]</scope>
    <source>
        <strain evidence="2 6">Peacock20181011</strain>
    </source>
</reference>
<name>A0A0D5ZK47_9BACT</name>
<dbReference type="KEGG" id="mgb:VO56_01990"/>
<dbReference type="RefSeq" id="WP_129620170.1">
    <property type="nucleotide sequence ID" value="NZ_CP047225.1"/>
</dbReference>
<gene>
    <name evidence="2" type="ORF">GOQ20_00100</name>
    <name evidence="3" type="ORF">NCTC10183_00273</name>
    <name evidence="1" type="ORF">VO56_01990</name>
</gene>
<dbReference type="PATRIC" id="fig|29556.3.peg.402"/>
<keyword evidence="5" id="KW-1185">Reference proteome</keyword>
<evidence type="ECO:0000313" key="5">
    <source>
        <dbReference type="Proteomes" id="UP000290568"/>
    </source>
</evidence>
<evidence type="ECO:0000313" key="1">
    <source>
        <dbReference type="EMBL" id="AKA50015.1"/>
    </source>
</evidence>
<dbReference type="OrthoDB" id="399007at2"/>
<organism evidence="4">
    <name type="scientific">Mycoplasmopsis gallinacea</name>
    <dbReference type="NCBI Taxonomy" id="29556"/>
    <lineage>
        <taxon>Bacteria</taxon>
        <taxon>Bacillati</taxon>
        <taxon>Mycoplasmatota</taxon>
        <taxon>Mycoplasmoidales</taxon>
        <taxon>Metamycoplasmataceae</taxon>
        <taxon>Mycoplasmopsis</taxon>
    </lineage>
</organism>
<dbReference type="Proteomes" id="UP000503310">
    <property type="component" value="Chromosome"/>
</dbReference>
<evidence type="ECO:0000313" key="2">
    <source>
        <dbReference type="EMBL" id="QIW61879.1"/>
    </source>
</evidence>
<dbReference type="EMBL" id="CP047225">
    <property type="protein sequence ID" value="QIW61879.1"/>
    <property type="molecule type" value="Genomic_DNA"/>
</dbReference>
<proteinExistence type="predicted"/>
<dbReference type="EMBL" id="LR214950">
    <property type="protein sequence ID" value="VEU58508.1"/>
    <property type="molecule type" value="Genomic_DNA"/>
</dbReference>
<sequence>MYKYKAKLLSNGELVAQSNSLEDLEGQIKSFRRKQKYGLHTKQNEKIQILHVERNNLEGASHSKEVVLKNV</sequence>
<dbReference type="NCBIfam" id="NF046010">
    <property type="entry name" value="MAG6790_fam"/>
    <property type="match status" value="1"/>
</dbReference>
<reference evidence="1 4" key="1">
    <citation type="journal article" date="2015" name="Genome Announc.">
        <title>Complete Genome Sequence of Mycoplasma meleagridis, a Possible Emerging Pathogen in Chickens.</title>
        <authorList>
            <person name="Abolnik C."/>
        </authorList>
    </citation>
    <scope>NUCLEOTIDE SEQUENCE [LARGE SCALE GENOMIC DNA]</scope>
    <source>
        <strain evidence="1 4">B2096 8B</strain>
    </source>
</reference>
<accession>A0A0D5ZK47</accession>
<dbReference type="STRING" id="29556.VO56_01990"/>
<dbReference type="Proteomes" id="UP000290568">
    <property type="component" value="Chromosome"/>
</dbReference>